<dbReference type="GO" id="GO:0005524">
    <property type="term" value="F:ATP binding"/>
    <property type="evidence" value="ECO:0007669"/>
    <property type="project" value="UniProtKB-KW"/>
</dbReference>
<dbReference type="InterPro" id="IPR005481">
    <property type="entry name" value="BC-like_N"/>
</dbReference>
<organism evidence="5 6">
    <name type="scientific">Artemisia annua</name>
    <name type="common">Sweet wormwood</name>
    <dbReference type="NCBI Taxonomy" id="35608"/>
    <lineage>
        <taxon>Eukaryota</taxon>
        <taxon>Viridiplantae</taxon>
        <taxon>Streptophyta</taxon>
        <taxon>Embryophyta</taxon>
        <taxon>Tracheophyta</taxon>
        <taxon>Spermatophyta</taxon>
        <taxon>Magnoliopsida</taxon>
        <taxon>eudicotyledons</taxon>
        <taxon>Gunneridae</taxon>
        <taxon>Pentapetalae</taxon>
        <taxon>asterids</taxon>
        <taxon>campanulids</taxon>
        <taxon>Asterales</taxon>
        <taxon>Asteraceae</taxon>
        <taxon>Asteroideae</taxon>
        <taxon>Anthemideae</taxon>
        <taxon>Artemisiinae</taxon>
        <taxon>Artemisia</taxon>
    </lineage>
</organism>
<evidence type="ECO:0000256" key="2">
    <source>
        <dbReference type="ARBA" id="ARBA00022741"/>
    </source>
</evidence>
<evidence type="ECO:0000259" key="4">
    <source>
        <dbReference type="PROSITE" id="PS50979"/>
    </source>
</evidence>
<evidence type="ECO:0000256" key="3">
    <source>
        <dbReference type="ARBA" id="ARBA00022840"/>
    </source>
</evidence>
<dbReference type="Pfam" id="PF00289">
    <property type="entry name" value="Biotin_carb_N"/>
    <property type="match status" value="1"/>
</dbReference>
<dbReference type="STRING" id="35608.A0A2U1P1M5"/>
<keyword evidence="3" id="KW-0067">ATP-binding</keyword>
<proteinExistence type="predicted"/>
<evidence type="ECO:0000313" key="6">
    <source>
        <dbReference type="Proteomes" id="UP000245207"/>
    </source>
</evidence>
<reference evidence="5 6" key="1">
    <citation type="journal article" date="2018" name="Mol. Plant">
        <title>The genome of Artemisia annua provides insight into the evolution of Asteraceae family and artemisinin biosynthesis.</title>
        <authorList>
            <person name="Shen Q."/>
            <person name="Zhang L."/>
            <person name="Liao Z."/>
            <person name="Wang S."/>
            <person name="Yan T."/>
            <person name="Shi P."/>
            <person name="Liu M."/>
            <person name="Fu X."/>
            <person name="Pan Q."/>
            <person name="Wang Y."/>
            <person name="Lv Z."/>
            <person name="Lu X."/>
            <person name="Zhang F."/>
            <person name="Jiang W."/>
            <person name="Ma Y."/>
            <person name="Chen M."/>
            <person name="Hao X."/>
            <person name="Li L."/>
            <person name="Tang Y."/>
            <person name="Lv G."/>
            <person name="Zhou Y."/>
            <person name="Sun X."/>
            <person name="Brodelius P.E."/>
            <person name="Rose J.K.C."/>
            <person name="Tang K."/>
        </authorList>
    </citation>
    <scope>NUCLEOTIDE SEQUENCE [LARGE SCALE GENOMIC DNA]</scope>
    <source>
        <strain evidence="6">cv. Huhao1</strain>
        <tissue evidence="5">Leaf</tissue>
    </source>
</reference>
<dbReference type="PANTHER" id="PTHR45728:SF3">
    <property type="entry name" value="ACETYL-COA CARBOXYLASE"/>
    <property type="match status" value="1"/>
</dbReference>
<dbReference type="InterPro" id="IPR016185">
    <property type="entry name" value="PreATP-grasp_dom_sf"/>
</dbReference>
<dbReference type="Gene3D" id="3.90.1770.10">
    <property type="entry name" value="PreATP-grasp domain"/>
    <property type="match status" value="1"/>
</dbReference>
<gene>
    <name evidence="5" type="ORF">CTI12_AA204400</name>
</gene>
<comment type="caution">
    <text evidence="5">The sequence shown here is derived from an EMBL/GenBank/DDBJ whole genome shotgun (WGS) entry which is preliminary data.</text>
</comment>
<dbReference type="InterPro" id="IPR049076">
    <property type="entry name" value="ACCA"/>
</dbReference>
<keyword evidence="2" id="KW-0547">Nucleotide-binding</keyword>
<evidence type="ECO:0000256" key="1">
    <source>
        <dbReference type="ARBA" id="ARBA00022598"/>
    </source>
</evidence>
<dbReference type="OrthoDB" id="1742580at2759"/>
<protein>
    <submittedName>
        <fullName evidence="5">Acetyl-CoA carboxylase 1</fullName>
    </submittedName>
</protein>
<dbReference type="GO" id="GO:0006633">
    <property type="term" value="P:fatty acid biosynthetic process"/>
    <property type="evidence" value="ECO:0007669"/>
    <property type="project" value="TreeGrafter"/>
</dbReference>
<dbReference type="PANTHER" id="PTHR45728">
    <property type="entry name" value="ACETYL-COA CARBOXYLASE, ISOFORM A"/>
    <property type="match status" value="1"/>
</dbReference>
<keyword evidence="1" id="KW-0436">Ligase</keyword>
<sequence length="151" mass="16516">MAAVKFIRIVRTWSYETLGLEKAILLVAMATPEDMRINANHIRIADQFVEVPGGTNNNNYANVQLIVENAKITHIDVVWPIWGHVYEIHDLPGALEAKGIVFLGPPATSMPALGDKTGSSLIAQAANVAALQWSGYHVKIPAEHYVTGSFR</sequence>
<dbReference type="EMBL" id="PKPP01001825">
    <property type="protein sequence ID" value="PWA79664.1"/>
    <property type="molecule type" value="Genomic_DNA"/>
</dbReference>
<dbReference type="SUPFAM" id="SSF52440">
    <property type="entry name" value="PreATP-grasp domain"/>
    <property type="match status" value="1"/>
</dbReference>
<dbReference type="Proteomes" id="UP000245207">
    <property type="component" value="Unassembled WGS sequence"/>
</dbReference>
<dbReference type="AlphaFoldDB" id="A0A2U1P1M5"/>
<accession>A0A2U1P1M5</accession>
<dbReference type="InterPro" id="IPR011764">
    <property type="entry name" value="Biotin_carboxylation_dom"/>
</dbReference>
<feature type="domain" description="Biotin carboxylation" evidence="4">
    <location>
        <begin position="1"/>
        <end position="151"/>
    </location>
</feature>
<evidence type="ECO:0000313" key="5">
    <source>
        <dbReference type="EMBL" id="PWA79664.1"/>
    </source>
</evidence>
<dbReference type="PROSITE" id="PS50979">
    <property type="entry name" value="BC"/>
    <property type="match status" value="1"/>
</dbReference>
<name>A0A2U1P1M5_ARTAN</name>
<keyword evidence="6" id="KW-1185">Reference proteome</keyword>
<dbReference type="Gene3D" id="3.40.50.20">
    <property type="match status" value="1"/>
</dbReference>
<dbReference type="GO" id="GO:0003989">
    <property type="term" value="F:acetyl-CoA carboxylase activity"/>
    <property type="evidence" value="ECO:0007669"/>
    <property type="project" value="InterPro"/>
</dbReference>